<dbReference type="AlphaFoldDB" id="A0A1I0DEJ4"/>
<dbReference type="InterPro" id="IPR025983">
    <property type="entry name" value="Cys_rich_CPCC"/>
</dbReference>
<sequence>MYAVNLFGKYQCPCCGFFTLDEGRNNSFDICPVCFWEDDSFQLHHPDSGGGPNTPSLNEAQNNFRTYGACEQTMLIHVRPPFPEEMPDDM</sequence>
<evidence type="ECO:0000313" key="3">
    <source>
        <dbReference type="Proteomes" id="UP000198697"/>
    </source>
</evidence>
<protein>
    <submittedName>
        <fullName evidence="2">Cysteine-rich CPCC</fullName>
    </submittedName>
</protein>
<gene>
    <name evidence="2" type="ORF">SAMN04487998_1350</name>
</gene>
<dbReference type="OrthoDB" id="1456570at2"/>
<accession>A0A1I0DEJ4</accession>
<proteinExistence type="predicted"/>
<dbReference type="RefSeq" id="WP_092769745.1">
    <property type="nucleotide sequence ID" value="NZ_FOHS01000002.1"/>
</dbReference>
<dbReference type="Pfam" id="PF14206">
    <property type="entry name" value="Cys_rich_CPCC"/>
    <property type="match status" value="1"/>
</dbReference>
<organism evidence="2 3">
    <name type="scientific">Hymenobacter actinosclerus</name>
    <dbReference type="NCBI Taxonomy" id="82805"/>
    <lineage>
        <taxon>Bacteria</taxon>
        <taxon>Pseudomonadati</taxon>
        <taxon>Bacteroidota</taxon>
        <taxon>Cytophagia</taxon>
        <taxon>Cytophagales</taxon>
        <taxon>Hymenobacteraceae</taxon>
        <taxon>Hymenobacter</taxon>
    </lineage>
</organism>
<keyword evidence="3" id="KW-1185">Reference proteome</keyword>
<name>A0A1I0DEJ4_9BACT</name>
<feature type="domain" description="Cysteine-rich CPCC" evidence="1">
    <location>
        <begin position="10"/>
        <end position="85"/>
    </location>
</feature>
<dbReference type="STRING" id="82805.SAMN04487998_1350"/>
<dbReference type="Proteomes" id="UP000198697">
    <property type="component" value="Unassembled WGS sequence"/>
</dbReference>
<dbReference type="EMBL" id="FOHS01000002">
    <property type="protein sequence ID" value="SET30156.1"/>
    <property type="molecule type" value="Genomic_DNA"/>
</dbReference>
<dbReference type="Gene3D" id="2.20.28.10">
    <property type="match status" value="1"/>
</dbReference>
<evidence type="ECO:0000259" key="1">
    <source>
        <dbReference type="Pfam" id="PF14206"/>
    </source>
</evidence>
<reference evidence="3" key="1">
    <citation type="submission" date="2016-10" db="EMBL/GenBank/DDBJ databases">
        <authorList>
            <person name="Varghese N."/>
            <person name="Submissions S."/>
        </authorList>
    </citation>
    <scope>NUCLEOTIDE SEQUENCE [LARGE SCALE GENOMIC DNA]</scope>
    <source>
        <strain evidence="3">DSM 15310</strain>
    </source>
</reference>
<evidence type="ECO:0000313" key="2">
    <source>
        <dbReference type="EMBL" id="SET30156.1"/>
    </source>
</evidence>